<gene>
    <name evidence="2" type="ORF">ABT57_24700</name>
</gene>
<dbReference type="Pfam" id="PF02486">
    <property type="entry name" value="Rep_trans"/>
    <property type="match status" value="1"/>
</dbReference>
<keyword evidence="3" id="KW-1185">Reference proteome</keyword>
<dbReference type="InterPro" id="IPR003491">
    <property type="entry name" value="REP-like_C"/>
</dbReference>
<comment type="caution">
    <text evidence="2">The sequence shown here is derived from an EMBL/GenBank/DDBJ whole genome shotgun (WGS) entry which is preliminary data.</text>
</comment>
<evidence type="ECO:0000259" key="1">
    <source>
        <dbReference type="Pfam" id="PF02486"/>
    </source>
</evidence>
<reference evidence="2 3" key="1">
    <citation type="submission" date="2015-05" db="EMBL/GenBank/DDBJ databases">
        <title>Photobacterium galathea sp. nov.</title>
        <authorList>
            <person name="Machado H."/>
            <person name="Gram L."/>
        </authorList>
    </citation>
    <scope>NUCLEOTIDE SEQUENCE [LARGE SCALE GENOMIC DNA]</scope>
    <source>
        <strain evidence="2 3">DSM 22954</strain>
    </source>
</reference>
<dbReference type="Proteomes" id="UP000035909">
    <property type="component" value="Unassembled WGS sequence"/>
</dbReference>
<accession>A0A0J1GS00</accession>
<protein>
    <submittedName>
        <fullName evidence="2">Replication initiation factor family protein</fullName>
    </submittedName>
</protein>
<evidence type="ECO:0000313" key="3">
    <source>
        <dbReference type="Proteomes" id="UP000035909"/>
    </source>
</evidence>
<dbReference type="EMBL" id="LDOU01000066">
    <property type="protein sequence ID" value="KLV02530.1"/>
    <property type="molecule type" value="Genomic_DNA"/>
</dbReference>
<organism evidence="2 3">
    <name type="scientific">Photobacterium ganghwense</name>
    <dbReference type="NCBI Taxonomy" id="320778"/>
    <lineage>
        <taxon>Bacteria</taxon>
        <taxon>Pseudomonadati</taxon>
        <taxon>Pseudomonadota</taxon>
        <taxon>Gammaproteobacteria</taxon>
        <taxon>Vibrionales</taxon>
        <taxon>Vibrionaceae</taxon>
        <taxon>Photobacterium</taxon>
    </lineage>
</organism>
<feature type="domain" description="Replication initiation protein-like C-terminal" evidence="1">
    <location>
        <begin position="79"/>
        <end position="159"/>
    </location>
</feature>
<keyword evidence="2" id="KW-0648">Protein biosynthesis</keyword>
<keyword evidence="2" id="KW-0396">Initiation factor</keyword>
<name>A0A0J1GS00_9GAMM</name>
<dbReference type="RefSeq" id="WP_047887910.1">
    <property type="nucleotide sequence ID" value="NZ_LDOU01000066.1"/>
</dbReference>
<feature type="non-terminal residue" evidence="2">
    <location>
        <position position="1"/>
    </location>
</feature>
<evidence type="ECO:0000313" key="2">
    <source>
        <dbReference type="EMBL" id="KLV02530.1"/>
    </source>
</evidence>
<dbReference type="PATRIC" id="fig|320778.3.peg.5272"/>
<proteinExistence type="predicted"/>
<dbReference type="GO" id="GO:0003743">
    <property type="term" value="F:translation initiation factor activity"/>
    <property type="evidence" value="ECO:0007669"/>
    <property type="project" value="UniProtKB-KW"/>
</dbReference>
<feature type="non-terminal residue" evidence="2">
    <location>
        <position position="162"/>
    </location>
</feature>
<dbReference type="AlphaFoldDB" id="A0A0J1GS00"/>
<sequence length="162" mass="18301">FHVMGLTCSPMRGRGLHGYEDSCVLLDKTGKVECGLLGIGGNNETVFVQINGRGCKYVFEHIDTFRLHWWLTQILHVFTLSRLDLAVDDYSGCFDCKYAEMAWREGAFRTSVRGMGPKMNPHRVIAPNGDLLEEATIVGSRQSAVYWRVYNKKLEQGLNKLA</sequence>